<evidence type="ECO:0000256" key="1">
    <source>
        <dbReference type="ARBA" id="ARBA00005417"/>
    </source>
</evidence>
<feature type="domain" description="ABC transporter" evidence="5">
    <location>
        <begin position="4"/>
        <end position="228"/>
    </location>
</feature>
<accession>A0A1I6KPH8</accession>
<keyword evidence="2" id="KW-0813">Transport</keyword>
<dbReference type="InterPro" id="IPR003593">
    <property type="entry name" value="AAA+_ATPase"/>
</dbReference>
<keyword evidence="7" id="KW-1185">Reference proteome</keyword>
<dbReference type="PANTHER" id="PTHR42711">
    <property type="entry name" value="ABC TRANSPORTER ATP-BINDING PROTEIN"/>
    <property type="match status" value="1"/>
</dbReference>
<proteinExistence type="inferred from homology"/>
<dbReference type="InterPro" id="IPR050763">
    <property type="entry name" value="ABC_transporter_ATP-binding"/>
</dbReference>
<keyword evidence="4 6" id="KW-0067">ATP-binding</keyword>
<evidence type="ECO:0000256" key="3">
    <source>
        <dbReference type="ARBA" id="ARBA00022741"/>
    </source>
</evidence>
<dbReference type="Gene3D" id="3.40.50.300">
    <property type="entry name" value="P-loop containing nucleotide triphosphate hydrolases"/>
    <property type="match status" value="1"/>
</dbReference>
<sequence length="306" mass="33508">MTAIDVQGLTKTYGETVANDDLSFAVEDGEIFGFLGPNGAGKTTCIRTLMGFQSPTEGTATVLGADVRDAEALREARADVGYLPAHPSFDGDVTGGAFLDFQADLKGDARRAELLELFDPPLDRKIREYSTGNAQMLAIVQAFMHDPDLVVMDEPTSGLDPLKQERFNEFVREERDRGLTVFFSSHVLAEVRRICDRVGIVRDGHLVALEDVADLLGRGGKRVRVQTAERVDPQDFAFEGVLDLSLHGDSAHFTFAGDYDDLIDHLDDLTVVDLTVDEPPLEDVFMHFYGESAPSTTGPEPEDGRV</sequence>
<dbReference type="Pfam" id="PF00005">
    <property type="entry name" value="ABC_tran"/>
    <property type="match status" value="1"/>
</dbReference>
<keyword evidence="3" id="KW-0547">Nucleotide-binding</keyword>
<dbReference type="SMART" id="SM00382">
    <property type="entry name" value="AAA"/>
    <property type="match status" value="1"/>
</dbReference>
<dbReference type="AlphaFoldDB" id="A0A1I6KPH8"/>
<evidence type="ECO:0000313" key="6">
    <source>
        <dbReference type="EMBL" id="SFR93077.1"/>
    </source>
</evidence>
<dbReference type="OrthoDB" id="87732at2157"/>
<dbReference type="Proteomes" id="UP000199062">
    <property type="component" value="Unassembled WGS sequence"/>
</dbReference>
<dbReference type="EMBL" id="FOZK01000001">
    <property type="protein sequence ID" value="SFR93077.1"/>
    <property type="molecule type" value="Genomic_DNA"/>
</dbReference>
<reference evidence="6 7" key="1">
    <citation type="submission" date="2016-10" db="EMBL/GenBank/DDBJ databases">
        <authorList>
            <person name="de Groot N.N."/>
        </authorList>
    </citation>
    <scope>NUCLEOTIDE SEQUENCE [LARGE SCALE GENOMIC DNA]</scope>
    <source>
        <strain evidence="6 7">CGMCC 1.10457</strain>
    </source>
</reference>
<organism evidence="6 7">
    <name type="scientific">Halomicrobium zhouii</name>
    <dbReference type="NCBI Taxonomy" id="767519"/>
    <lineage>
        <taxon>Archaea</taxon>
        <taxon>Methanobacteriati</taxon>
        <taxon>Methanobacteriota</taxon>
        <taxon>Stenosarchaea group</taxon>
        <taxon>Halobacteria</taxon>
        <taxon>Halobacteriales</taxon>
        <taxon>Haloarculaceae</taxon>
        <taxon>Halomicrobium</taxon>
    </lineage>
</organism>
<evidence type="ECO:0000313" key="7">
    <source>
        <dbReference type="Proteomes" id="UP000199062"/>
    </source>
</evidence>
<dbReference type="InterPro" id="IPR003439">
    <property type="entry name" value="ABC_transporter-like_ATP-bd"/>
</dbReference>
<dbReference type="STRING" id="767519.SAMN05216559_1215"/>
<dbReference type="RefSeq" id="WP_089814829.1">
    <property type="nucleotide sequence ID" value="NZ_FOZK01000001.1"/>
</dbReference>
<dbReference type="PROSITE" id="PS50893">
    <property type="entry name" value="ABC_TRANSPORTER_2"/>
    <property type="match status" value="1"/>
</dbReference>
<evidence type="ECO:0000256" key="4">
    <source>
        <dbReference type="ARBA" id="ARBA00022840"/>
    </source>
</evidence>
<protein>
    <submittedName>
        <fullName evidence="6">ABC-2 type transport system ATP-binding protein</fullName>
    </submittedName>
</protein>
<dbReference type="PANTHER" id="PTHR42711:SF5">
    <property type="entry name" value="ABC TRANSPORTER ATP-BINDING PROTEIN NATA"/>
    <property type="match status" value="1"/>
</dbReference>
<dbReference type="GO" id="GO:0005524">
    <property type="term" value="F:ATP binding"/>
    <property type="evidence" value="ECO:0007669"/>
    <property type="project" value="UniProtKB-KW"/>
</dbReference>
<evidence type="ECO:0000259" key="5">
    <source>
        <dbReference type="PROSITE" id="PS50893"/>
    </source>
</evidence>
<evidence type="ECO:0000256" key="2">
    <source>
        <dbReference type="ARBA" id="ARBA00022448"/>
    </source>
</evidence>
<gene>
    <name evidence="6" type="ORF">SAMN05216559_1215</name>
</gene>
<dbReference type="SUPFAM" id="SSF52540">
    <property type="entry name" value="P-loop containing nucleoside triphosphate hydrolases"/>
    <property type="match status" value="1"/>
</dbReference>
<dbReference type="GO" id="GO:0016887">
    <property type="term" value="F:ATP hydrolysis activity"/>
    <property type="evidence" value="ECO:0007669"/>
    <property type="project" value="InterPro"/>
</dbReference>
<dbReference type="InterPro" id="IPR027417">
    <property type="entry name" value="P-loop_NTPase"/>
</dbReference>
<dbReference type="CDD" id="cd03230">
    <property type="entry name" value="ABC_DR_subfamily_A"/>
    <property type="match status" value="1"/>
</dbReference>
<comment type="similarity">
    <text evidence="1">Belongs to the ABC transporter superfamily.</text>
</comment>
<name>A0A1I6KPH8_9EURY</name>